<dbReference type="GO" id="GO:0006364">
    <property type="term" value="P:rRNA processing"/>
    <property type="evidence" value="ECO:0007669"/>
    <property type="project" value="UniProtKB-UniRule"/>
</dbReference>
<organism evidence="8 9">
    <name type="scientific">Thermus scotoductus (strain ATCC 700910 / SA-01)</name>
    <dbReference type="NCBI Taxonomy" id="743525"/>
    <lineage>
        <taxon>Bacteria</taxon>
        <taxon>Thermotogati</taxon>
        <taxon>Deinococcota</taxon>
        <taxon>Deinococci</taxon>
        <taxon>Thermales</taxon>
        <taxon>Thermaceae</taxon>
        <taxon>Thermus</taxon>
    </lineage>
</organism>
<evidence type="ECO:0000256" key="3">
    <source>
        <dbReference type="ARBA" id="ARBA00022552"/>
    </source>
</evidence>
<evidence type="ECO:0000313" key="8">
    <source>
        <dbReference type="EMBL" id="ADW22006.1"/>
    </source>
</evidence>
<dbReference type="NCBIfam" id="NF010403">
    <property type="entry name" value="PRK13829.1"/>
    <property type="match status" value="1"/>
</dbReference>
<evidence type="ECO:0000259" key="7">
    <source>
        <dbReference type="Pfam" id="PF05239"/>
    </source>
</evidence>
<dbReference type="eggNOG" id="COG0806">
    <property type="taxonomic scope" value="Bacteria"/>
</dbReference>
<dbReference type="Gene3D" id="2.40.30.60">
    <property type="entry name" value="RimM"/>
    <property type="match status" value="1"/>
</dbReference>
<evidence type="ECO:0000256" key="2">
    <source>
        <dbReference type="ARBA" id="ARBA00022517"/>
    </source>
</evidence>
<dbReference type="Pfam" id="PF01782">
    <property type="entry name" value="RimM"/>
    <property type="match status" value="1"/>
</dbReference>
<dbReference type="GO" id="GO:0043022">
    <property type="term" value="F:ribosome binding"/>
    <property type="evidence" value="ECO:0007669"/>
    <property type="project" value="InterPro"/>
</dbReference>
<dbReference type="InterPro" id="IPR002676">
    <property type="entry name" value="RimM_N"/>
</dbReference>
<dbReference type="STRING" id="743525.TSC_c13870"/>
<dbReference type="Pfam" id="PF05239">
    <property type="entry name" value="PRC"/>
    <property type="match status" value="1"/>
</dbReference>
<dbReference type="InterPro" id="IPR036976">
    <property type="entry name" value="RimM_N_sf"/>
</dbReference>
<dbReference type="HOGENOM" id="CLU_077636_0_1_0"/>
<dbReference type="HAMAP" id="MF_00014">
    <property type="entry name" value="Ribosome_mat_RimM"/>
    <property type="match status" value="1"/>
</dbReference>
<comment type="subcellular location">
    <subcellularLocation>
        <location evidence="5">Cytoplasm</location>
    </subcellularLocation>
</comment>
<dbReference type="InterPro" id="IPR011033">
    <property type="entry name" value="PRC_barrel-like_sf"/>
</dbReference>
<dbReference type="SUPFAM" id="SSF50346">
    <property type="entry name" value="PRC-barrel domain"/>
    <property type="match status" value="1"/>
</dbReference>
<comment type="domain">
    <text evidence="5">The PRC barrel domain binds ribosomal protein uS19.</text>
</comment>
<dbReference type="PANTHER" id="PTHR33692:SF1">
    <property type="entry name" value="RIBOSOME MATURATION FACTOR RIMM"/>
    <property type="match status" value="1"/>
</dbReference>
<keyword evidence="1 5" id="KW-0963">Cytoplasm</keyword>
<feature type="domain" description="PRC-barrel" evidence="7">
    <location>
        <begin position="96"/>
        <end position="168"/>
    </location>
</feature>
<comment type="subunit">
    <text evidence="5">Binds ribosomal protein uS19.</text>
</comment>
<gene>
    <name evidence="5 8" type="primary">rimM</name>
    <name evidence="8" type="ordered locus">TSC_c13870</name>
</gene>
<comment type="function">
    <text evidence="5">An accessory protein needed during the final step in the assembly of 30S ribosomal subunit, possibly for assembly of the head region. Essential for efficient processing of 16S rRNA. May be needed both before and after RbfA during the maturation of 16S rRNA. It has affinity for free ribosomal 30S subunits but not for 70S ribosomes.</text>
</comment>
<evidence type="ECO:0000256" key="5">
    <source>
        <dbReference type="HAMAP-Rule" id="MF_00014"/>
    </source>
</evidence>
<evidence type="ECO:0000313" key="9">
    <source>
        <dbReference type="Proteomes" id="UP000008087"/>
    </source>
</evidence>
<reference evidence="9" key="1">
    <citation type="submission" date="2010-03" db="EMBL/GenBank/DDBJ databases">
        <title>The genome sequence of Thermus scotoductus SA-01.</title>
        <authorList>
            <person name="Gounder K."/>
            <person name="Liesegang H."/>
            <person name="Brzuszkiewicz E."/>
            <person name="Wollherr A."/>
            <person name="Daniel R."/>
            <person name="Gottschalk G."/>
            <person name="van Heerden E."/>
            <person name="Litthauer D."/>
        </authorList>
    </citation>
    <scope>NUCLEOTIDE SEQUENCE [LARGE SCALE GENOMIC DNA]</scope>
    <source>
        <strain evidence="9">ATCC 700910 / SA-01</strain>
    </source>
</reference>
<dbReference type="InterPro" id="IPR009000">
    <property type="entry name" value="Transl_B-barrel_sf"/>
</dbReference>
<dbReference type="Proteomes" id="UP000008087">
    <property type="component" value="Chromosome"/>
</dbReference>
<feature type="domain" description="RimM N-terminal" evidence="6">
    <location>
        <begin position="15"/>
        <end position="88"/>
    </location>
</feature>
<dbReference type="PANTHER" id="PTHR33692">
    <property type="entry name" value="RIBOSOME MATURATION FACTOR RIMM"/>
    <property type="match status" value="1"/>
</dbReference>
<keyword evidence="4 5" id="KW-0143">Chaperone</keyword>
<reference evidence="8 9" key="2">
    <citation type="journal article" date="2011" name="BMC Genomics">
        <title>Sequence of the hyperplastic genome of the naturally competent Thermus scotoductus SA-01.</title>
        <authorList>
            <person name="Gounder K."/>
            <person name="Brzuszkiewicz E."/>
            <person name="Liesegang H."/>
            <person name="Wollherr A."/>
            <person name="Daniel R."/>
            <person name="Gottschalk G."/>
            <person name="Reva O."/>
            <person name="Kumwenda B."/>
            <person name="Srivastava M."/>
            <person name="Bricio C."/>
            <person name="Berenguer J."/>
            <person name="van Heerden E."/>
            <person name="Litthauer D."/>
        </authorList>
    </citation>
    <scope>NUCLEOTIDE SEQUENCE [LARGE SCALE GENOMIC DNA]</scope>
    <source>
        <strain evidence="9">ATCC 700910 / SA-01</strain>
    </source>
</reference>
<dbReference type="GO" id="GO:0042274">
    <property type="term" value="P:ribosomal small subunit biogenesis"/>
    <property type="evidence" value="ECO:0007669"/>
    <property type="project" value="UniProtKB-UniRule"/>
</dbReference>
<accession>E8PJQ1</accession>
<dbReference type="SUPFAM" id="SSF50447">
    <property type="entry name" value="Translation proteins"/>
    <property type="match status" value="1"/>
</dbReference>
<proteinExistence type="inferred from homology"/>
<protein>
    <recommendedName>
        <fullName evidence="5">Ribosome maturation factor RimM</fullName>
    </recommendedName>
</protein>
<comment type="similarity">
    <text evidence="5">Belongs to the RimM family.</text>
</comment>
<dbReference type="InterPro" id="IPR011961">
    <property type="entry name" value="RimM"/>
</dbReference>
<dbReference type="AlphaFoldDB" id="E8PJQ1"/>
<evidence type="ECO:0000256" key="1">
    <source>
        <dbReference type="ARBA" id="ARBA00022490"/>
    </source>
</evidence>
<dbReference type="InterPro" id="IPR027275">
    <property type="entry name" value="PRC-brl_dom"/>
</dbReference>
<evidence type="ECO:0000256" key="4">
    <source>
        <dbReference type="ARBA" id="ARBA00023186"/>
    </source>
</evidence>
<evidence type="ECO:0000259" key="6">
    <source>
        <dbReference type="Pfam" id="PF01782"/>
    </source>
</evidence>
<name>E8PJQ1_THESS</name>
<keyword evidence="3 5" id="KW-0698">rRNA processing</keyword>
<dbReference type="GO" id="GO:0005840">
    <property type="term" value="C:ribosome"/>
    <property type="evidence" value="ECO:0007669"/>
    <property type="project" value="InterPro"/>
</dbReference>
<keyword evidence="2 5" id="KW-0690">Ribosome biogenesis</keyword>
<dbReference type="GO" id="GO:0005737">
    <property type="term" value="C:cytoplasm"/>
    <property type="evidence" value="ECO:0007669"/>
    <property type="project" value="UniProtKB-SubCell"/>
</dbReference>
<dbReference type="KEGG" id="tsc:TSC_c13870"/>
<dbReference type="NCBIfam" id="TIGR02273">
    <property type="entry name" value="16S_RimM"/>
    <property type="match status" value="1"/>
</dbReference>
<sequence length="171" mass="18972">MGLWHNGLGMRLVEIGRFGAPYALRGGLKFRGEPVVAHLERVYVEGHGWRAVEDLYQVGDDLVVHLAGVSSRELAEPLVGLRVYAEVEELPPLEEGRYYYFALIGLPVYVGGLKMGEVVDILDAGAQDVLVIRGVGERLRDQTERLVPLQAPYVRVEEEGIHVEPIPGLFD</sequence>
<dbReference type="Gene3D" id="2.30.30.240">
    <property type="entry name" value="PRC-barrel domain"/>
    <property type="match status" value="1"/>
</dbReference>
<dbReference type="EMBL" id="CP001962">
    <property type="protein sequence ID" value="ADW22006.1"/>
    <property type="molecule type" value="Genomic_DNA"/>
</dbReference>